<proteinExistence type="predicted"/>
<dbReference type="SUPFAM" id="SSF75138">
    <property type="entry name" value="HprK N-terminal domain-like"/>
    <property type="match status" value="1"/>
</dbReference>
<name>A0A173RDS0_EUBRA</name>
<dbReference type="InterPro" id="IPR028979">
    <property type="entry name" value="Ser_kin/Pase_Hpr-like_N_sf"/>
</dbReference>
<dbReference type="Proteomes" id="UP000095492">
    <property type="component" value="Unassembled WGS sequence"/>
</dbReference>
<reference evidence="1 2" key="1">
    <citation type="submission" date="2015-09" db="EMBL/GenBank/DDBJ databases">
        <authorList>
            <consortium name="Pathogen Informatics"/>
        </authorList>
    </citation>
    <scope>NUCLEOTIDE SEQUENCE [LARGE SCALE GENOMIC DNA]</scope>
    <source>
        <strain evidence="1 2">2789STDY5608891</strain>
    </source>
</reference>
<dbReference type="OrthoDB" id="9800356at2"/>
<dbReference type="STRING" id="39490.ERS852448_00318"/>
<dbReference type="GeneID" id="97390996"/>
<dbReference type="RefSeq" id="WP_022036735.1">
    <property type="nucleotide sequence ID" value="NZ_CBCTYR010000002.1"/>
</dbReference>
<dbReference type="AlphaFoldDB" id="A0A173RDS0"/>
<evidence type="ECO:0000313" key="1">
    <source>
        <dbReference type="EMBL" id="CUM75448.1"/>
    </source>
</evidence>
<gene>
    <name evidence="1" type="ORF">ERS852448_00318</name>
</gene>
<protein>
    <recommendedName>
        <fullName evidence="3">DRTGG domain</fullName>
    </recommendedName>
</protein>
<evidence type="ECO:0008006" key="3">
    <source>
        <dbReference type="Google" id="ProtNLM"/>
    </source>
</evidence>
<accession>A0A173RDS0</accession>
<sequence>MTVKELTLTDNYEIVHLGDPEAVISEPYCCDLLSIAMGNAPATSAWCTVMSNMNTLAVASLTECACVILCHNVSIDENMKLKAVSENMNVLRTAKPIFTTALEVYKKLHENPDL</sequence>
<evidence type="ECO:0000313" key="2">
    <source>
        <dbReference type="Proteomes" id="UP000095492"/>
    </source>
</evidence>
<organism evidence="1 2">
    <name type="scientific">Eubacterium ramulus</name>
    <dbReference type="NCBI Taxonomy" id="39490"/>
    <lineage>
        <taxon>Bacteria</taxon>
        <taxon>Bacillati</taxon>
        <taxon>Bacillota</taxon>
        <taxon>Clostridia</taxon>
        <taxon>Eubacteriales</taxon>
        <taxon>Eubacteriaceae</taxon>
        <taxon>Eubacterium</taxon>
    </lineage>
</organism>
<dbReference type="EMBL" id="CYYA01000002">
    <property type="protein sequence ID" value="CUM75448.1"/>
    <property type="molecule type" value="Genomic_DNA"/>
</dbReference>